<dbReference type="Proteomes" id="UP000005801">
    <property type="component" value="Unassembled WGS sequence"/>
</dbReference>
<dbReference type="eggNOG" id="COG0614">
    <property type="taxonomic scope" value="Bacteria"/>
</dbReference>
<dbReference type="AlphaFoldDB" id="A6G1Q2"/>
<dbReference type="EMBL" id="ABCS01000012">
    <property type="protein sequence ID" value="EDM80316.1"/>
    <property type="molecule type" value="Genomic_DNA"/>
</dbReference>
<accession>A6G1Q2</accession>
<comment type="caution">
    <text evidence="2">The sequence shown here is derived from an EMBL/GenBank/DDBJ whole genome shotgun (WGS) entry which is preliminary data.</text>
</comment>
<dbReference type="STRING" id="391625.PPSIR1_36737"/>
<dbReference type="PANTHER" id="PTHR42860:SF2">
    <property type="entry name" value="BLL4160 PROTEIN"/>
    <property type="match status" value="1"/>
</dbReference>
<dbReference type="InterPro" id="IPR002491">
    <property type="entry name" value="ABC_transptr_periplasmic_BD"/>
</dbReference>
<dbReference type="RefSeq" id="WP_006970651.1">
    <property type="nucleotide sequence ID" value="NZ_ABCS01000012.1"/>
</dbReference>
<feature type="domain" description="Fe/B12 periplasmic-binding" evidence="1">
    <location>
        <begin position="113"/>
        <end position="379"/>
    </location>
</feature>
<evidence type="ECO:0000313" key="3">
    <source>
        <dbReference type="Proteomes" id="UP000005801"/>
    </source>
</evidence>
<dbReference type="OrthoDB" id="9787830at2"/>
<sequence length="379" mass="40836">MIKPSHQWETRAHQAVRVDTLDADADLGPRAERFELRFGDHSQGWAACGLTRQVVDTRGAKDPDLIHAVSCWLIARGARTIDLRTDTGERLVEGAIHPAELGVALDARHPEHALVSLCPSNAEALWALEVFGRVVACEDSSDFPPEVEERERLGPDLGPDLDRVAAIAGELERPLLAVSSLSVPGMERVVTGLRARGIAQVVLAPRGLDDVLAGIERLGAALDDAALTRARAVVADMRGQIGALETAAARRPRPARVYLEWWPRPMFTPGAACYSNELIRLAGGVNVFGERPGSSLEISTEELVAAAPEVCFVSWCGVAEDKLDPRRLIERPGLEDLPAAQGGAVHRLDERFSGRPGPRMLEAARRMAAAIDATVDSPA</sequence>
<protein>
    <submittedName>
        <fullName evidence="2">ABC transporter (Substrate-binding protein)</fullName>
    </submittedName>
</protein>
<dbReference type="Pfam" id="PF01497">
    <property type="entry name" value="Peripla_BP_2"/>
    <property type="match status" value="1"/>
</dbReference>
<reference evidence="2 3" key="1">
    <citation type="submission" date="2007-06" db="EMBL/GenBank/DDBJ databases">
        <authorList>
            <person name="Shimkets L."/>
            <person name="Ferriera S."/>
            <person name="Johnson J."/>
            <person name="Kravitz S."/>
            <person name="Beeson K."/>
            <person name="Sutton G."/>
            <person name="Rogers Y.-H."/>
            <person name="Friedman R."/>
            <person name="Frazier M."/>
            <person name="Venter J.C."/>
        </authorList>
    </citation>
    <scope>NUCLEOTIDE SEQUENCE [LARGE SCALE GENOMIC DNA]</scope>
    <source>
        <strain evidence="2 3">SIR-1</strain>
    </source>
</reference>
<evidence type="ECO:0000313" key="2">
    <source>
        <dbReference type="EMBL" id="EDM80316.1"/>
    </source>
</evidence>
<dbReference type="Gene3D" id="3.40.50.1980">
    <property type="entry name" value="Nitrogenase molybdenum iron protein domain"/>
    <property type="match status" value="2"/>
</dbReference>
<keyword evidence="3" id="KW-1185">Reference proteome</keyword>
<dbReference type="InterPro" id="IPR051030">
    <property type="entry name" value="Vitamin_B12-ABC_binding"/>
</dbReference>
<gene>
    <name evidence="2" type="ORF">PPSIR1_36737</name>
</gene>
<name>A6G1Q2_9BACT</name>
<dbReference type="PANTHER" id="PTHR42860">
    <property type="entry name" value="VITAMIN B12-BINDING PROTEIN"/>
    <property type="match status" value="1"/>
</dbReference>
<proteinExistence type="predicted"/>
<dbReference type="SUPFAM" id="SSF53807">
    <property type="entry name" value="Helical backbone' metal receptor"/>
    <property type="match status" value="1"/>
</dbReference>
<dbReference type="PROSITE" id="PS50983">
    <property type="entry name" value="FE_B12_PBP"/>
    <property type="match status" value="1"/>
</dbReference>
<organism evidence="2 3">
    <name type="scientific">Plesiocystis pacifica SIR-1</name>
    <dbReference type="NCBI Taxonomy" id="391625"/>
    <lineage>
        <taxon>Bacteria</taxon>
        <taxon>Pseudomonadati</taxon>
        <taxon>Myxococcota</taxon>
        <taxon>Polyangia</taxon>
        <taxon>Nannocystales</taxon>
        <taxon>Nannocystaceae</taxon>
        <taxon>Plesiocystis</taxon>
    </lineage>
</organism>
<evidence type="ECO:0000259" key="1">
    <source>
        <dbReference type="PROSITE" id="PS50983"/>
    </source>
</evidence>